<keyword evidence="3 6" id="KW-0012">Acyltransferase</keyword>
<sequence length="594" mass="67575">MQTLPLPDLSTAIERLKHWLAPLVDEAVYAKTQEAVDVFAKRDGEHLYTALLVQAQAKAPESWLMALWQRQFLLNRESLPFSNNNLTLKIDWKAPQTGLKRVAHFAIAMARVHQLYLREPEKLQEELAELGLGSEQYCLAQWEVLKGAVRRPNAQKDEVVVYEPKADEPAHIVLIYQGHAWKVQIMDGKGDLANAAQLENVLYEILQETQVEKTVPFTTPSLLPAEIALEVRAQLLCRDENAKIMQALSRAWFVLTLDNVHYLDESEAFFNAAFGQGDDYWAHKPLNYVCYLKDDRFFLHFDHSFLDAAAAVDMLALGQRLLDKSAQYPRKNKLADNLSLTPLNWMIDGRRNSAENGSKGEGSDGTYGMLYEALTLFRRQSETLMVSMYDVFMTDEEKRLLRNYSLSGVIQLLLQYAQFITYGEVRHTSQSLDMRHFYHGRSDTIATVTKDSLEAVYALAEHRLSVKQLQQAVQIHEKRVKLSQNGGGINGFWLAMRYMGEVQGVQIDLLQDEGLLTLLNPFVATIESSNHHSEGKLVFAPPQENGLAVSYNASRNYCDFVITHKRSKINEVEKFTRAIGSGLKQILLLLREQQ</sequence>
<dbReference type="SUPFAM" id="SSF52777">
    <property type="entry name" value="CoA-dependent acyltransferases"/>
    <property type="match status" value="2"/>
</dbReference>
<dbReference type="RefSeq" id="WP_115218558.1">
    <property type="nucleotide sequence ID" value="NZ_UHIA01000004.1"/>
</dbReference>
<evidence type="ECO:0000256" key="2">
    <source>
        <dbReference type="ARBA" id="ARBA00022679"/>
    </source>
</evidence>
<dbReference type="OrthoDB" id="1456at2"/>
<feature type="domain" description="Choline/carnitine acyltransferase" evidence="5">
    <location>
        <begin position="4"/>
        <end position="579"/>
    </location>
</feature>
<feature type="active site" description="Proton acceptor" evidence="4">
    <location>
        <position position="303"/>
    </location>
</feature>
<dbReference type="EMBL" id="UHIA01000004">
    <property type="protein sequence ID" value="SUO97086.1"/>
    <property type="molecule type" value="Genomic_DNA"/>
</dbReference>
<dbReference type="InterPro" id="IPR023213">
    <property type="entry name" value="CAT-like_dom_sf"/>
</dbReference>
<comment type="similarity">
    <text evidence="1">Belongs to the carnitine/choline acetyltransferase family.</text>
</comment>
<evidence type="ECO:0000313" key="7">
    <source>
        <dbReference type="Proteomes" id="UP000254575"/>
    </source>
</evidence>
<proteinExistence type="inferred from homology"/>
<name>A0A380MYJ1_9GAMM</name>
<evidence type="ECO:0000256" key="3">
    <source>
        <dbReference type="ARBA" id="ARBA00023315"/>
    </source>
</evidence>
<dbReference type="Pfam" id="PF00755">
    <property type="entry name" value="Carn_acyltransf"/>
    <property type="match status" value="1"/>
</dbReference>
<organism evidence="6 7">
    <name type="scientific">Suttonella indologenes</name>
    <dbReference type="NCBI Taxonomy" id="13276"/>
    <lineage>
        <taxon>Bacteria</taxon>
        <taxon>Pseudomonadati</taxon>
        <taxon>Pseudomonadota</taxon>
        <taxon>Gammaproteobacteria</taxon>
        <taxon>Cardiobacteriales</taxon>
        <taxon>Cardiobacteriaceae</taxon>
        <taxon>Suttonella</taxon>
    </lineage>
</organism>
<keyword evidence="7" id="KW-1185">Reference proteome</keyword>
<evidence type="ECO:0000259" key="5">
    <source>
        <dbReference type="Pfam" id="PF00755"/>
    </source>
</evidence>
<dbReference type="PANTHER" id="PTHR22589">
    <property type="entry name" value="CARNITINE O-ACYLTRANSFERASE"/>
    <property type="match status" value="1"/>
</dbReference>
<evidence type="ECO:0000256" key="1">
    <source>
        <dbReference type="ARBA" id="ARBA00005232"/>
    </source>
</evidence>
<dbReference type="InterPro" id="IPR039551">
    <property type="entry name" value="Cho/carn_acyl_trans"/>
</dbReference>
<dbReference type="InterPro" id="IPR042231">
    <property type="entry name" value="Cho/carn_acyl_trans_2"/>
</dbReference>
<dbReference type="InterPro" id="IPR000542">
    <property type="entry name" value="Carn_acyl_trans"/>
</dbReference>
<dbReference type="AlphaFoldDB" id="A0A380MYJ1"/>
<evidence type="ECO:0000313" key="6">
    <source>
        <dbReference type="EMBL" id="SUO97086.1"/>
    </source>
</evidence>
<dbReference type="Gene3D" id="3.30.559.70">
    <property type="entry name" value="Choline/Carnitine o-acyltransferase, domain 2"/>
    <property type="match status" value="1"/>
</dbReference>
<dbReference type="GO" id="GO:0016746">
    <property type="term" value="F:acyltransferase activity"/>
    <property type="evidence" value="ECO:0007669"/>
    <property type="project" value="UniProtKB-KW"/>
</dbReference>
<keyword evidence="2 6" id="KW-0808">Transferase</keyword>
<reference evidence="6 7" key="1">
    <citation type="submission" date="2018-06" db="EMBL/GenBank/DDBJ databases">
        <authorList>
            <consortium name="Pathogen Informatics"/>
            <person name="Doyle S."/>
        </authorList>
    </citation>
    <scope>NUCLEOTIDE SEQUENCE [LARGE SCALE GENOMIC DNA]</scope>
    <source>
        <strain evidence="6 7">NCTC10717</strain>
    </source>
</reference>
<accession>A0A380MYJ1</accession>
<protein>
    <submittedName>
        <fullName evidence="6">Choline/Carnitine o-acyltransferase</fullName>
    </submittedName>
</protein>
<dbReference type="Gene3D" id="3.30.559.10">
    <property type="entry name" value="Chloramphenicol acetyltransferase-like domain"/>
    <property type="match status" value="1"/>
</dbReference>
<evidence type="ECO:0000256" key="4">
    <source>
        <dbReference type="PIRSR" id="PIRSR600542-1"/>
    </source>
</evidence>
<gene>
    <name evidence="6" type="ORF">NCTC10717_01368</name>
</gene>
<dbReference type="Proteomes" id="UP000254575">
    <property type="component" value="Unassembled WGS sequence"/>
</dbReference>